<comment type="caution">
    <text evidence="1">The sequence shown here is derived from an EMBL/GenBank/DDBJ whole genome shotgun (WGS) entry which is preliminary data.</text>
</comment>
<dbReference type="Proteomes" id="UP000592181">
    <property type="component" value="Unassembled WGS sequence"/>
</dbReference>
<keyword evidence="2" id="KW-1185">Reference proteome</keyword>
<accession>A0A852XDY9</accession>
<evidence type="ECO:0000313" key="1">
    <source>
        <dbReference type="EMBL" id="NYG36695.1"/>
    </source>
</evidence>
<evidence type="ECO:0000313" key="2">
    <source>
        <dbReference type="Proteomes" id="UP000592181"/>
    </source>
</evidence>
<reference evidence="1 2" key="1">
    <citation type="submission" date="2020-07" db="EMBL/GenBank/DDBJ databases">
        <title>Sequencing the genomes of 1000 actinobacteria strains.</title>
        <authorList>
            <person name="Klenk H.-P."/>
        </authorList>
    </citation>
    <scope>NUCLEOTIDE SEQUENCE [LARGE SCALE GENOMIC DNA]</scope>
    <source>
        <strain evidence="1 2">DSM 24723</strain>
    </source>
</reference>
<name>A0A852XDY9_9MICO</name>
<dbReference type="EMBL" id="JACBZX010000001">
    <property type="protein sequence ID" value="NYG36695.1"/>
    <property type="molecule type" value="Genomic_DNA"/>
</dbReference>
<dbReference type="RefSeq" id="WP_179462159.1">
    <property type="nucleotide sequence ID" value="NZ_JACBZX010000001.1"/>
</dbReference>
<dbReference type="AlphaFoldDB" id="A0A852XDY9"/>
<sequence>MTALIRTVAGIITLVLALGGSISLLGSALERSESRPLEVPAEMTRLVVDNSVGEVVVREAEVGAEPEVQVTETWGLQRPEVSTSSTDGTTTLRGSCDGPTFGKCNTDWQIAVPAGTQIELRGDVGSVRASEISGDLDVDLEVGEVEVLEATSEEISVQVGVGSATVDAAEPPRRTTVRTDVGDASVTLPGEADYRVTAGTETGSLTNTLGDDPQAENVVDVGVDVGEATLSPR</sequence>
<gene>
    <name evidence="1" type="ORF">BJY28_001164</name>
</gene>
<proteinExistence type="predicted"/>
<protein>
    <recommendedName>
        <fullName evidence="3">Adhesin</fullName>
    </recommendedName>
</protein>
<evidence type="ECO:0008006" key="3">
    <source>
        <dbReference type="Google" id="ProtNLM"/>
    </source>
</evidence>
<organism evidence="1 2">
    <name type="scientific">Janibacter alkaliphilus</name>
    <dbReference type="NCBI Taxonomy" id="1069963"/>
    <lineage>
        <taxon>Bacteria</taxon>
        <taxon>Bacillati</taxon>
        <taxon>Actinomycetota</taxon>
        <taxon>Actinomycetes</taxon>
        <taxon>Micrococcales</taxon>
        <taxon>Intrasporangiaceae</taxon>
        <taxon>Janibacter</taxon>
    </lineage>
</organism>